<evidence type="ECO:0000256" key="6">
    <source>
        <dbReference type="PROSITE-ProRule" id="PRU00023"/>
    </source>
</evidence>
<dbReference type="Gene3D" id="3.30.60.90">
    <property type="match status" value="1"/>
</dbReference>
<keyword evidence="3" id="KW-0863">Zinc-finger</keyword>
<feature type="region of interest" description="Disordered" evidence="7">
    <location>
        <begin position="1657"/>
        <end position="1679"/>
    </location>
</feature>
<evidence type="ECO:0000256" key="5">
    <source>
        <dbReference type="ARBA" id="ARBA00023043"/>
    </source>
</evidence>
<dbReference type="GO" id="GO:0008270">
    <property type="term" value="F:zinc ion binding"/>
    <property type="evidence" value="ECO:0007669"/>
    <property type="project" value="UniProtKB-KW"/>
</dbReference>
<dbReference type="PRINTS" id="PR01415">
    <property type="entry name" value="ANKYRIN"/>
</dbReference>
<dbReference type="InterPro" id="IPR036770">
    <property type="entry name" value="Ankyrin_rpt-contain_sf"/>
</dbReference>
<dbReference type="PANTHER" id="PTHR24198">
    <property type="entry name" value="ANKYRIN REPEAT AND PROTEIN KINASE DOMAIN-CONTAINING PROTEIN"/>
    <property type="match status" value="1"/>
</dbReference>
<feature type="domain" description="Nephrocystin 3-like N-terminal" evidence="8">
    <location>
        <begin position="303"/>
        <end position="465"/>
    </location>
</feature>
<feature type="repeat" description="ANK" evidence="6">
    <location>
        <begin position="1472"/>
        <end position="1494"/>
    </location>
</feature>
<keyword evidence="10" id="KW-1185">Reference proteome</keyword>
<dbReference type="OrthoDB" id="341259at2759"/>
<evidence type="ECO:0000256" key="2">
    <source>
        <dbReference type="ARBA" id="ARBA00022737"/>
    </source>
</evidence>
<dbReference type="InterPro" id="IPR029058">
    <property type="entry name" value="AB_hydrolase_fold"/>
</dbReference>
<gene>
    <name evidence="9" type="ORF">BP5796_05849</name>
</gene>
<dbReference type="Proteomes" id="UP000256328">
    <property type="component" value="Unassembled WGS sequence"/>
</dbReference>
<feature type="repeat" description="ANK" evidence="6">
    <location>
        <begin position="1198"/>
        <end position="1230"/>
    </location>
</feature>
<dbReference type="CDD" id="cd02249">
    <property type="entry name" value="ZZ"/>
    <property type="match status" value="1"/>
</dbReference>
<evidence type="ECO:0000256" key="4">
    <source>
        <dbReference type="ARBA" id="ARBA00022833"/>
    </source>
</evidence>
<keyword evidence="1" id="KW-0479">Metal-binding</keyword>
<evidence type="ECO:0000256" key="1">
    <source>
        <dbReference type="ARBA" id="ARBA00022723"/>
    </source>
</evidence>
<dbReference type="PANTHER" id="PTHR24198:SF165">
    <property type="entry name" value="ANKYRIN REPEAT-CONTAINING PROTEIN-RELATED"/>
    <property type="match status" value="1"/>
</dbReference>
<protein>
    <recommendedName>
        <fullName evidence="8">Nephrocystin 3-like N-terminal domain-containing protein</fullName>
    </recommendedName>
</protein>
<feature type="repeat" description="ANK" evidence="6">
    <location>
        <begin position="899"/>
        <end position="931"/>
    </location>
</feature>
<reference evidence="9 10" key="1">
    <citation type="journal article" date="2018" name="IMA Fungus">
        <title>IMA Genome-F 9: Draft genome sequence of Annulohypoxylon stygium, Aspergillus mulundensis, Berkeleyomyces basicola (syn. Thielaviopsis basicola), Ceratocystis smalleyi, two Cercospora beticola strains, Coleophoma cylindrospora, Fusarium fracticaudum, Phialophora cf. hyalina, and Morchella septimelata.</title>
        <authorList>
            <person name="Wingfield B.D."/>
            <person name="Bills G.F."/>
            <person name="Dong Y."/>
            <person name="Huang W."/>
            <person name="Nel W.J."/>
            <person name="Swalarsk-Parry B.S."/>
            <person name="Vaghefi N."/>
            <person name="Wilken P.M."/>
            <person name="An Z."/>
            <person name="de Beer Z.W."/>
            <person name="De Vos L."/>
            <person name="Chen L."/>
            <person name="Duong T.A."/>
            <person name="Gao Y."/>
            <person name="Hammerbacher A."/>
            <person name="Kikkert J.R."/>
            <person name="Li Y."/>
            <person name="Li H."/>
            <person name="Li K."/>
            <person name="Li Q."/>
            <person name="Liu X."/>
            <person name="Ma X."/>
            <person name="Naidoo K."/>
            <person name="Pethybridge S.J."/>
            <person name="Sun J."/>
            <person name="Steenkamp E.T."/>
            <person name="van der Nest M.A."/>
            <person name="van Wyk S."/>
            <person name="Wingfield M.J."/>
            <person name="Xiong C."/>
            <person name="Yue Q."/>
            <person name="Zhang X."/>
        </authorList>
    </citation>
    <scope>NUCLEOTIDE SEQUENCE [LARGE SCALE GENOMIC DNA]</scope>
    <source>
        <strain evidence="9 10">BP5796</strain>
    </source>
</reference>
<dbReference type="InterPro" id="IPR002110">
    <property type="entry name" value="Ankyrin_rpt"/>
</dbReference>
<keyword evidence="4" id="KW-0862">Zinc</keyword>
<name>A0A3D8RVA7_9HELO</name>
<comment type="caution">
    <text evidence="9">The sequence shown here is derived from an EMBL/GenBank/DDBJ whole genome shotgun (WGS) entry which is preliminary data.</text>
</comment>
<dbReference type="PROSITE" id="PS50088">
    <property type="entry name" value="ANK_REPEAT"/>
    <property type="match status" value="6"/>
</dbReference>
<dbReference type="PROSITE" id="PS50297">
    <property type="entry name" value="ANK_REP_REGION"/>
    <property type="match status" value="6"/>
</dbReference>
<dbReference type="Pfam" id="PF24883">
    <property type="entry name" value="NPHP3_N"/>
    <property type="match status" value="1"/>
</dbReference>
<sequence length="1679" mass="188264">MESFTTGLIVDADESEDSPVYDIVIVHGIGDDPKEVWLDSTGPGNWLRGKMFALRCVRIMRYGDDTRGSMAGINTLEDIKEVASRLLESLLKLRMEEIQGNERPLIFVTHDIGGIIVKQALVLAGLNYARFGSISLSTVALIFFGCPHRSINNQDMEDNIARLLLVSGCVQRHGFVSVVKRLAQSIIDINNDFLDTKMLIRPCIFNIFSTVQDPHHFVFDESTATMCIPFENRLRSGRRHMSLVNDPESDIYIKSVLQVLENSSYPLNLNIDILTILPILLSQSSPVFPLKSRTYPASGSDYINQNENFRKWMIGTDWGILHAHGTSGVSQASDLIYQQLEASRDTKDGKFSNRAVLFFKFNRHDTRFNTLQAMLSTFLAQIVTHFREVGPEFILDFQRLSLCHAWSSKDLYSVFENMCLRMENTSLICMISCLDECLEASDWLLEQLKYVFRSSECHYKVIITSTNSVEIKHSLSDFPAFDIVGYVASNGNNAPTDTPSIIELELRYLLQEKPIFYELSTRIKDLLIECDSDSQLRCLIVNWLVQSKDLTPKMLNDRYLEEMSPATPQNVLKAFLNSTSLDKRLQLRNAISWVLYAFRPLTCSELQVALAPTAHHEVSEATSQRFMADFREQFGSMLVVEHNEIYFGHPFAREFFTTTESPENQAWYNLSNEEIAHGNMARSCLLYLSSPNVQSKIESFCEMNSISRQSPIFCSRSNLLSYATQYWSSHYRKAKLTDTAQPFQHTKALRNWAQAYHCMSNPVTRSTTSPRPPLSIYSSLGLKTLVASDISTQSETVFFKKNCSSALIESARNGHIETTRLLLETLKPNAATLRDAVTASAACGEELSLLEIIKHICFSTEKFKWPQDILHRAAWLGLEKVTTRLVAVGLDVNSVSQIDGMSPLHLAVRNKHIQIVCILLEGGAKLQPGDKNMPGVLHTACLYGYPDIEKLLSHANADLENGCVTKWTPLEVASYYGQCKALEAILSTPASSRFQEKVLEALALAASRGHVHVSSMLLQERMVLKSTYQAWSKILQSGVTTGNVQLVELLLGHEDSQSEDTRLKSKNFALSLATELGFKDIVARLLDQGANPNESTLKPSPLYLAADNNYLDVVELLLAKGADVHFSTPYGWRPLHAAHNSPEIARALLNSGADVNCISNSGTILYLAARYNHPGVVKICLQYNPNLEVEFVEEGHFDGMTALTVAADCGNTEIMRLLLDAGANINHMTRRNNFPLQFFLIRNVPTEEGLRTLLEYNPNLELQDDDHDVALNCLTPTTPVSLVKLLVHAGAKLEIANHLGYTPLCTAIVQGNNEVVKFLLSKKAEVNNIRGYRGGPLHLACRNGSLELVKLLLDHGADINLADEGLTGTPLQSACLVMFQKQSAANIEVINYLVERPDININLYAGTLGYAISVACFDCSTDTVKHLISKGAITDVKDNLGRRPLHFASMRTLDHIKLLNPSVEDFAATDITGRTPLHYAAVSGQVDLVKYILDTSNCNVDERDFDQWTPLLWAARKSKEPGWTEAGQAEVINLLLSRGADLWARGNGIHGHWSPLKIARYHAVQDTVLGFLKPTEEQRLNHKGEPWDERFHLSEKREPVLRLCDFCLLKMWGTYYRCFTCLNFDLCFKCYGWKNTLHYGHDFEELEAEAATNPYTSIAPRGHRSKSLQDDITDSEDDE</sequence>
<feature type="repeat" description="ANK" evidence="6">
    <location>
        <begin position="1299"/>
        <end position="1331"/>
    </location>
</feature>
<dbReference type="SUPFAM" id="SSF53474">
    <property type="entry name" value="alpha/beta-Hydrolases"/>
    <property type="match status" value="1"/>
</dbReference>
<keyword evidence="5 6" id="KW-0040">ANK repeat</keyword>
<dbReference type="SMART" id="SM00248">
    <property type="entry name" value="ANK"/>
    <property type="match status" value="16"/>
</dbReference>
<evidence type="ECO:0000313" key="10">
    <source>
        <dbReference type="Proteomes" id="UP000256328"/>
    </source>
</evidence>
<dbReference type="Pfam" id="PF12796">
    <property type="entry name" value="Ank_2"/>
    <property type="match status" value="5"/>
</dbReference>
<evidence type="ECO:0000259" key="8">
    <source>
        <dbReference type="Pfam" id="PF24883"/>
    </source>
</evidence>
<keyword evidence="2" id="KW-0677">Repeat</keyword>
<proteinExistence type="predicted"/>
<organism evidence="9 10">
    <name type="scientific">Coleophoma crateriformis</name>
    <dbReference type="NCBI Taxonomy" id="565419"/>
    <lineage>
        <taxon>Eukaryota</taxon>
        <taxon>Fungi</taxon>
        <taxon>Dikarya</taxon>
        <taxon>Ascomycota</taxon>
        <taxon>Pezizomycotina</taxon>
        <taxon>Leotiomycetes</taxon>
        <taxon>Helotiales</taxon>
        <taxon>Dermateaceae</taxon>
        <taxon>Coleophoma</taxon>
    </lineage>
</organism>
<dbReference type="Gene3D" id="1.25.40.20">
    <property type="entry name" value="Ankyrin repeat-containing domain"/>
    <property type="match status" value="4"/>
</dbReference>
<feature type="repeat" description="ANK" evidence="6">
    <location>
        <begin position="1336"/>
        <end position="1364"/>
    </location>
</feature>
<dbReference type="InterPro" id="IPR043145">
    <property type="entry name" value="Znf_ZZ_sf"/>
</dbReference>
<evidence type="ECO:0000313" key="9">
    <source>
        <dbReference type="EMBL" id="RDW77997.1"/>
    </source>
</evidence>
<dbReference type="InterPro" id="IPR056884">
    <property type="entry name" value="NPHP3-like_N"/>
</dbReference>
<feature type="repeat" description="ANK" evidence="6">
    <location>
        <begin position="1097"/>
        <end position="1129"/>
    </location>
</feature>
<evidence type="ECO:0000256" key="3">
    <source>
        <dbReference type="ARBA" id="ARBA00022771"/>
    </source>
</evidence>
<evidence type="ECO:0000256" key="7">
    <source>
        <dbReference type="SAM" id="MobiDB-lite"/>
    </source>
</evidence>
<accession>A0A3D8RVA7</accession>
<dbReference type="SUPFAM" id="SSF48403">
    <property type="entry name" value="Ankyrin repeat"/>
    <property type="match status" value="3"/>
</dbReference>
<dbReference type="SUPFAM" id="SSF57850">
    <property type="entry name" value="RING/U-box"/>
    <property type="match status" value="1"/>
</dbReference>
<dbReference type="EMBL" id="PDLN01000008">
    <property type="protein sequence ID" value="RDW77997.1"/>
    <property type="molecule type" value="Genomic_DNA"/>
</dbReference>